<evidence type="ECO:0000313" key="6">
    <source>
        <dbReference type="Proteomes" id="UP001160301"/>
    </source>
</evidence>
<gene>
    <name evidence="5" type="ORF">QHF89_04775</name>
</gene>
<dbReference type="Gene3D" id="2.60.200.20">
    <property type="match status" value="1"/>
</dbReference>
<dbReference type="Gene3D" id="3.40.50.300">
    <property type="entry name" value="P-loop containing nucleotide triphosphate hydrolases"/>
    <property type="match status" value="1"/>
</dbReference>
<dbReference type="InterPro" id="IPR025943">
    <property type="entry name" value="Sigma_54_int_dom_ATP-bd_2"/>
</dbReference>
<protein>
    <submittedName>
        <fullName evidence="5">Sigma 54-interacting transcriptional regulator</fullName>
    </submittedName>
</protein>
<sequence length="466" mass="50197">MNETFTTTEDVPENELRAPARPLPFLFVVLHNDNPPLGGARYSLVGIDEITIGRGATRAASRVDEGGARRLVLRLPSSTVSRAHARLVRRKDEWLLEDLDSKNGCCVNGERVTRAPIRDGDFIEIGSVVLRYRAALPAPPGADDDVDSALRPPEASGLASLVPAVAAGLGTLVRIARLPISTLLLGETGTGKEVLARGIHALSGRPGPWVAVHCGGLTSSLVESQLFGHVKGAFTGAHRDEPGYIRSADGGTLFLDEIGDLPLPAQATLLRALQEREVVPVGGTRPTLVDVRVLAATHKSLDLLCLQGEFRSDLLARLAGYKHMLPPLRERIEDLGILIGDLLRHTNVPGAREARLSVTAGRRLLSHAWSLNIRELKQVLTVGVGLAERGVVELSHLPEGVVKAPAKLGPEKDVPSSTEELRAQLVSLLQTHRGNVTAVSRILGKSRIHIHRWMEKCGVDPNDYRG</sequence>
<dbReference type="SMART" id="SM00382">
    <property type="entry name" value="AAA"/>
    <property type="match status" value="1"/>
</dbReference>
<dbReference type="InterPro" id="IPR003593">
    <property type="entry name" value="AAA+_ATPase"/>
</dbReference>
<dbReference type="Pfam" id="PF00498">
    <property type="entry name" value="FHA"/>
    <property type="match status" value="1"/>
</dbReference>
<dbReference type="InterPro" id="IPR008984">
    <property type="entry name" value="SMAD_FHA_dom_sf"/>
</dbReference>
<evidence type="ECO:0000256" key="1">
    <source>
        <dbReference type="ARBA" id="ARBA00022741"/>
    </source>
</evidence>
<keyword evidence="2" id="KW-0067">ATP-binding</keyword>
<dbReference type="EMBL" id="JARZHI010000003">
    <property type="protein sequence ID" value="MDI1428791.1"/>
    <property type="molecule type" value="Genomic_DNA"/>
</dbReference>
<organism evidence="5 6">
    <name type="scientific">Polyangium sorediatum</name>
    <dbReference type="NCBI Taxonomy" id="889274"/>
    <lineage>
        <taxon>Bacteria</taxon>
        <taxon>Pseudomonadati</taxon>
        <taxon>Myxococcota</taxon>
        <taxon>Polyangia</taxon>
        <taxon>Polyangiales</taxon>
        <taxon>Polyangiaceae</taxon>
        <taxon>Polyangium</taxon>
    </lineage>
</organism>
<dbReference type="InterPro" id="IPR027417">
    <property type="entry name" value="P-loop_NTPase"/>
</dbReference>
<dbReference type="CDD" id="cd00009">
    <property type="entry name" value="AAA"/>
    <property type="match status" value="1"/>
</dbReference>
<feature type="domain" description="FHA" evidence="3">
    <location>
        <begin position="50"/>
        <end position="112"/>
    </location>
</feature>
<dbReference type="Gene3D" id="1.10.8.60">
    <property type="match status" value="1"/>
</dbReference>
<dbReference type="Pfam" id="PF25601">
    <property type="entry name" value="AAA_lid_14"/>
    <property type="match status" value="1"/>
</dbReference>
<evidence type="ECO:0000313" key="5">
    <source>
        <dbReference type="EMBL" id="MDI1428791.1"/>
    </source>
</evidence>
<dbReference type="SMART" id="SM00240">
    <property type="entry name" value="FHA"/>
    <property type="match status" value="1"/>
</dbReference>
<dbReference type="PANTHER" id="PTHR32071:SF77">
    <property type="entry name" value="TRANSCRIPTIONAL REGULATORY PROTEIN"/>
    <property type="match status" value="1"/>
</dbReference>
<dbReference type="PROSITE" id="PS00676">
    <property type="entry name" value="SIGMA54_INTERACT_2"/>
    <property type="match status" value="1"/>
</dbReference>
<dbReference type="Pfam" id="PF00158">
    <property type="entry name" value="Sigma54_activat"/>
    <property type="match status" value="1"/>
</dbReference>
<keyword evidence="6" id="KW-1185">Reference proteome</keyword>
<keyword evidence="1" id="KW-0547">Nucleotide-binding</keyword>
<dbReference type="RefSeq" id="WP_284720062.1">
    <property type="nucleotide sequence ID" value="NZ_JARZHI010000003.1"/>
</dbReference>
<dbReference type="CDD" id="cd00060">
    <property type="entry name" value="FHA"/>
    <property type="match status" value="1"/>
</dbReference>
<reference evidence="5 6" key="1">
    <citation type="submission" date="2023-04" db="EMBL/GenBank/DDBJ databases">
        <title>The genome sequence of Polyangium sorediatum DSM14670.</title>
        <authorList>
            <person name="Zhang X."/>
        </authorList>
    </citation>
    <scope>NUCLEOTIDE SEQUENCE [LARGE SCALE GENOMIC DNA]</scope>
    <source>
        <strain evidence="5 6">DSM 14670</strain>
    </source>
</reference>
<feature type="domain" description="Sigma-54 factor interaction" evidence="4">
    <location>
        <begin position="158"/>
        <end position="385"/>
    </location>
</feature>
<dbReference type="SUPFAM" id="SSF49879">
    <property type="entry name" value="SMAD/FHA domain"/>
    <property type="match status" value="1"/>
</dbReference>
<evidence type="ECO:0000259" key="4">
    <source>
        <dbReference type="PROSITE" id="PS50045"/>
    </source>
</evidence>
<name>A0ABT6NKG1_9BACT</name>
<accession>A0ABT6NKG1</accession>
<dbReference type="PROSITE" id="PS50006">
    <property type="entry name" value="FHA_DOMAIN"/>
    <property type="match status" value="1"/>
</dbReference>
<dbReference type="Proteomes" id="UP001160301">
    <property type="component" value="Unassembled WGS sequence"/>
</dbReference>
<dbReference type="InterPro" id="IPR002078">
    <property type="entry name" value="Sigma_54_int"/>
</dbReference>
<evidence type="ECO:0000259" key="3">
    <source>
        <dbReference type="PROSITE" id="PS50006"/>
    </source>
</evidence>
<dbReference type="InterPro" id="IPR000253">
    <property type="entry name" value="FHA_dom"/>
</dbReference>
<dbReference type="InterPro" id="IPR058031">
    <property type="entry name" value="AAA_lid_NorR"/>
</dbReference>
<evidence type="ECO:0000256" key="2">
    <source>
        <dbReference type="ARBA" id="ARBA00022840"/>
    </source>
</evidence>
<dbReference type="PROSITE" id="PS50045">
    <property type="entry name" value="SIGMA54_INTERACT_4"/>
    <property type="match status" value="1"/>
</dbReference>
<dbReference type="PANTHER" id="PTHR32071">
    <property type="entry name" value="TRANSCRIPTIONAL REGULATORY PROTEIN"/>
    <property type="match status" value="1"/>
</dbReference>
<comment type="caution">
    <text evidence="5">The sequence shown here is derived from an EMBL/GenBank/DDBJ whole genome shotgun (WGS) entry which is preliminary data.</text>
</comment>
<proteinExistence type="predicted"/>
<dbReference type="SUPFAM" id="SSF52540">
    <property type="entry name" value="P-loop containing nucleoside triphosphate hydrolases"/>
    <property type="match status" value="1"/>
</dbReference>